<dbReference type="Gene3D" id="3.40.190.10">
    <property type="entry name" value="Periplasmic binding protein-like II"/>
    <property type="match status" value="2"/>
</dbReference>
<dbReference type="InterPro" id="IPR005119">
    <property type="entry name" value="LysR_subst-bd"/>
</dbReference>
<dbReference type="InterPro" id="IPR036388">
    <property type="entry name" value="WH-like_DNA-bd_sf"/>
</dbReference>
<dbReference type="PRINTS" id="PR00039">
    <property type="entry name" value="HTHLYSR"/>
</dbReference>
<accession>A0A1H1Y5C2</accession>
<comment type="similarity">
    <text evidence="1">Belongs to the LysR transcriptional regulatory family.</text>
</comment>
<proteinExistence type="inferred from homology"/>
<keyword evidence="3 6" id="KW-0238">DNA-binding</keyword>
<dbReference type="PROSITE" id="PS50931">
    <property type="entry name" value="HTH_LYSR"/>
    <property type="match status" value="1"/>
</dbReference>
<protein>
    <submittedName>
        <fullName evidence="6">DNA-binding transcriptional regulator, LysR family</fullName>
    </submittedName>
</protein>
<evidence type="ECO:0000256" key="4">
    <source>
        <dbReference type="ARBA" id="ARBA00023163"/>
    </source>
</evidence>
<keyword evidence="4" id="KW-0804">Transcription</keyword>
<evidence type="ECO:0000313" key="7">
    <source>
        <dbReference type="Proteomes" id="UP000199482"/>
    </source>
</evidence>
<sequence>MLACEVATGQDFREVTASARRPTVGTVDIQQAQAFITLAEELHFGRAAARLHMAQPPLSRLIRGLEADLGVPLFERSTRNVRLTPQGEALVEPARELVMLSQRMTEIARRADAGEIGRLRLGFSGASVNHLIAELARGVRRERPGLSVELHSAQLSHAGLGRLLDGSLDAVIGRWDFLPAGIDSRILARERLLVALPESHRLARRAKLVAADLADEPWVVLPGGSGATLSNRLHVLGQQGRFVPRIVQTVADSATELLLVDAGVGIALTFSGVRDNLPTNGVVFRELEPDLGVVEVRLAWRSGNDSPALRVAIEASRRMLPDGR</sequence>
<gene>
    <name evidence="6" type="ORF">SAMN04489721_2661</name>
</gene>
<evidence type="ECO:0000256" key="2">
    <source>
        <dbReference type="ARBA" id="ARBA00023015"/>
    </source>
</evidence>
<dbReference type="FunFam" id="1.10.10.10:FF:000001">
    <property type="entry name" value="LysR family transcriptional regulator"/>
    <property type="match status" value="1"/>
</dbReference>
<evidence type="ECO:0000313" key="6">
    <source>
        <dbReference type="EMBL" id="SDT16633.1"/>
    </source>
</evidence>
<dbReference type="EMBL" id="LT629755">
    <property type="protein sequence ID" value="SDT16633.1"/>
    <property type="molecule type" value="Genomic_DNA"/>
</dbReference>
<keyword evidence="2" id="KW-0805">Transcription regulation</keyword>
<name>A0A1H1Y5C2_9MICO</name>
<dbReference type="Pfam" id="PF00126">
    <property type="entry name" value="HTH_1"/>
    <property type="match status" value="1"/>
</dbReference>
<dbReference type="GO" id="GO:0003677">
    <property type="term" value="F:DNA binding"/>
    <property type="evidence" value="ECO:0007669"/>
    <property type="project" value="UniProtKB-KW"/>
</dbReference>
<dbReference type="SUPFAM" id="SSF53850">
    <property type="entry name" value="Periplasmic binding protein-like II"/>
    <property type="match status" value="1"/>
</dbReference>
<evidence type="ECO:0000256" key="1">
    <source>
        <dbReference type="ARBA" id="ARBA00009437"/>
    </source>
</evidence>
<dbReference type="STRING" id="589382.SAMN04489721_2661"/>
<dbReference type="Proteomes" id="UP000199482">
    <property type="component" value="Chromosome I"/>
</dbReference>
<dbReference type="PANTHER" id="PTHR30346:SF28">
    <property type="entry name" value="HTH-TYPE TRANSCRIPTIONAL REGULATOR CYNR"/>
    <property type="match status" value="1"/>
</dbReference>
<dbReference type="Gene3D" id="1.10.10.10">
    <property type="entry name" value="Winged helix-like DNA-binding domain superfamily/Winged helix DNA-binding domain"/>
    <property type="match status" value="1"/>
</dbReference>
<dbReference type="Pfam" id="PF03466">
    <property type="entry name" value="LysR_substrate"/>
    <property type="match status" value="1"/>
</dbReference>
<dbReference type="GO" id="GO:0003700">
    <property type="term" value="F:DNA-binding transcription factor activity"/>
    <property type="evidence" value="ECO:0007669"/>
    <property type="project" value="InterPro"/>
</dbReference>
<evidence type="ECO:0000259" key="5">
    <source>
        <dbReference type="PROSITE" id="PS50931"/>
    </source>
</evidence>
<dbReference type="SUPFAM" id="SSF46785">
    <property type="entry name" value="Winged helix' DNA-binding domain"/>
    <property type="match status" value="1"/>
</dbReference>
<reference evidence="7" key="1">
    <citation type="submission" date="2016-10" db="EMBL/GenBank/DDBJ databases">
        <authorList>
            <person name="Varghese N."/>
            <person name="Submissions S."/>
        </authorList>
    </citation>
    <scope>NUCLEOTIDE SEQUENCE [LARGE SCALE GENOMIC DNA]</scope>
    <source>
        <strain evidence="7">CPCC 202695</strain>
    </source>
</reference>
<dbReference type="InterPro" id="IPR000847">
    <property type="entry name" value="LysR_HTH_N"/>
</dbReference>
<organism evidence="6 7">
    <name type="scientific">Agromyces flavus</name>
    <dbReference type="NCBI Taxonomy" id="589382"/>
    <lineage>
        <taxon>Bacteria</taxon>
        <taxon>Bacillati</taxon>
        <taxon>Actinomycetota</taxon>
        <taxon>Actinomycetes</taxon>
        <taxon>Micrococcales</taxon>
        <taxon>Microbacteriaceae</taxon>
        <taxon>Agromyces</taxon>
    </lineage>
</organism>
<feature type="domain" description="HTH lysR-type" evidence="5">
    <location>
        <begin position="27"/>
        <end position="84"/>
    </location>
</feature>
<evidence type="ECO:0000256" key="3">
    <source>
        <dbReference type="ARBA" id="ARBA00023125"/>
    </source>
</evidence>
<dbReference type="AlphaFoldDB" id="A0A1H1Y5C2"/>
<dbReference type="CDD" id="cd08414">
    <property type="entry name" value="PBP2_LTTR_aromatics_like"/>
    <property type="match status" value="1"/>
</dbReference>
<dbReference type="InterPro" id="IPR036390">
    <property type="entry name" value="WH_DNA-bd_sf"/>
</dbReference>
<dbReference type="PANTHER" id="PTHR30346">
    <property type="entry name" value="TRANSCRIPTIONAL DUAL REGULATOR HCAR-RELATED"/>
    <property type="match status" value="1"/>
</dbReference>
<dbReference type="GO" id="GO:0032993">
    <property type="term" value="C:protein-DNA complex"/>
    <property type="evidence" value="ECO:0007669"/>
    <property type="project" value="TreeGrafter"/>
</dbReference>